<dbReference type="EMBL" id="QPJY01000013">
    <property type="protein sequence ID" value="RCX24962.1"/>
    <property type="molecule type" value="Genomic_DNA"/>
</dbReference>
<protein>
    <submittedName>
        <fullName evidence="2">Putative membrane protein (TIGR00267 family)</fullName>
    </submittedName>
</protein>
<name>A0A369BTH8_9GAMM</name>
<comment type="caution">
    <text evidence="2">The sequence shown here is derived from an EMBL/GenBank/DDBJ whole genome shotgun (WGS) entry which is preliminary data.</text>
</comment>
<dbReference type="RefSeq" id="WP_114281022.1">
    <property type="nucleotide sequence ID" value="NZ_QPJY01000013.1"/>
</dbReference>
<dbReference type="Proteomes" id="UP000252707">
    <property type="component" value="Unassembled WGS sequence"/>
</dbReference>
<proteinExistence type="predicted"/>
<keyword evidence="1" id="KW-0472">Membrane</keyword>
<sequence length="193" mass="20190">MNLLRNAGFLLRISRSHGILRRYFVVNGFDGALAMLGLMMGFLVSGGVELGVVIRACLGAAVALFMSGITSAYVSEAAERRRALDELEGAMVADLQDSAHADAARWVPLLVAAVNGLAPLLVALLVMAPLWLAGAGVPLPLPPLPAAVAMAFLTLFGLGLFLGHVSGGSWLWSGMRTLLVGVVTALIILLFVQ</sequence>
<gene>
    <name evidence="2" type="ORF">DFQ59_11358</name>
</gene>
<keyword evidence="1" id="KW-1133">Transmembrane helix</keyword>
<feature type="transmembrane region" description="Helical" evidence="1">
    <location>
        <begin position="20"/>
        <end position="44"/>
    </location>
</feature>
<keyword evidence="1" id="KW-0812">Transmembrane</keyword>
<feature type="transmembrane region" description="Helical" evidence="1">
    <location>
        <begin position="144"/>
        <end position="163"/>
    </location>
</feature>
<evidence type="ECO:0000256" key="1">
    <source>
        <dbReference type="SAM" id="Phobius"/>
    </source>
</evidence>
<reference evidence="2 3" key="1">
    <citation type="submission" date="2018-07" db="EMBL/GenBank/DDBJ databases">
        <title>Genomic Encyclopedia of Type Strains, Phase IV (KMG-IV): sequencing the most valuable type-strain genomes for metagenomic binning, comparative biology and taxonomic classification.</title>
        <authorList>
            <person name="Goeker M."/>
        </authorList>
    </citation>
    <scope>NUCLEOTIDE SEQUENCE [LARGE SCALE GENOMIC DNA]</scope>
    <source>
        <strain evidence="2 3">DSM 26407</strain>
    </source>
</reference>
<evidence type="ECO:0000313" key="3">
    <source>
        <dbReference type="Proteomes" id="UP000252707"/>
    </source>
</evidence>
<dbReference type="AlphaFoldDB" id="A0A369BTH8"/>
<feature type="transmembrane region" description="Helical" evidence="1">
    <location>
        <begin position="170"/>
        <end position="192"/>
    </location>
</feature>
<feature type="transmembrane region" description="Helical" evidence="1">
    <location>
        <begin position="106"/>
        <end position="132"/>
    </location>
</feature>
<dbReference type="OrthoDB" id="5431179at2"/>
<keyword evidence="3" id="KW-1185">Reference proteome</keyword>
<accession>A0A369BTH8</accession>
<evidence type="ECO:0000313" key="2">
    <source>
        <dbReference type="EMBL" id="RCX24962.1"/>
    </source>
</evidence>
<feature type="transmembrane region" description="Helical" evidence="1">
    <location>
        <begin position="50"/>
        <end position="74"/>
    </location>
</feature>
<organism evidence="2 3">
    <name type="scientific">Thioalbus denitrificans</name>
    <dbReference type="NCBI Taxonomy" id="547122"/>
    <lineage>
        <taxon>Bacteria</taxon>
        <taxon>Pseudomonadati</taxon>
        <taxon>Pseudomonadota</taxon>
        <taxon>Gammaproteobacteria</taxon>
        <taxon>Chromatiales</taxon>
        <taxon>Ectothiorhodospiraceae</taxon>
        <taxon>Thioalbus</taxon>
    </lineage>
</organism>